<proteinExistence type="predicted"/>
<evidence type="ECO:0000313" key="2">
    <source>
        <dbReference type="Proteomes" id="UP000007878"/>
    </source>
</evidence>
<organism evidence="1 2">
    <name type="scientific">Rickettsia canadensis str. CA410</name>
    <dbReference type="NCBI Taxonomy" id="1105107"/>
    <lineage>
        <taxon>Bacteria</taxon>
        <taxon>Pseudomonadati</taxon>
        <taxon>Pseudomonadota</taxon>
        <taxon>Alphaproteobacteria</taxon>
        <taxon>Rickettsiales</taxon>
        <taxon>Rickettsiaceae</taxon>
        <taxon>Rickettsieae</taxon>
        <taxon>Rickettsia</taxon>
        <taxon>belli group</taxon>
    </lineage>
</organism>
<reference evidence="2" key="1">
    <citation type="submission" date="2012-02" db="EMBL/GenBank/DDBJ databases">
        <title>Complete genome sequence of Rickettsia parkeri strain Portsmouth.</title>
        <authorList>
            <person name="Johnson S.L."/>
            <person name="Munk A.C."/>
            <person name="Han S."/>
            <person name="Bruce D.C."/>
            <person name="Dasch G.A."/>
        </authorList>
    </citation>
    <scope>NUCLEOTIDE SEQUENCE [LARGE SCALE GENOMIC DNA]</scope>
    <source>
        <strain evidence="2">CA410</strain>
    </source>
</reference>
<dbReference type="EMBL" id="CP003304">
    <property type="protein sequence ID" value="AFB21429.1"/>
    <property type="molecule type" value="Genomic_DNA"/>
</dbReference>
<dbReference type="Proteomes" id="UP000007878">
    <property type="component" value="Chromosome"/>
</dbReference>
<keyword evidence="2" id="KW-1185">Reference proteome</keyword>
<accession>A0ABM5MTD3</accession>
<name>A0ABM5MTD3_RICCA</name>
<evidence type="ECO:0000313" key="1">
    <source>
        <dbReference type="EMBL" id="AFB21429.1"/>
    </source>
</evidence>
<gene>
    <name evidence="1" type="ORF">RCA_04370</name>
</gene>
<sequence>MKQDKLPPQYAVSYLQIKKCYSIWCVGQALIGKLLTKLKVYYSAWVSSEVSVQHLADRNSLYQKDTVILP</sequence>
<protein>
    <submittedName>
        <fullName evidence="1">Uncharacterized protein</fullName>
    </submittedName>
</protein>